<comment type="caution">
    <text evidence="2">Lacks conserved residue(s) required for the propagation of feature annotation.</text>
</comment>
<organism evidence="4 5">
    <name type="scientific">Psychrobacter glaciei</name>
    <dbReference type="NCBI Taxonomy" id="619771"/>
    <lineage>
        <taxon>Bacteria</taxon>
        <taxon>Pseudomonadati</taxon>
        <taxon>Pseudomonadota</taxon>
        <taxon>Gammaproteobacteria</taxon>
        <taxon>Moraxellales</taxon>
        <taxon>Moraxellaceae</taxon>
        <taxon>Psychrobacter</taxon>
    </lineage>
</organism>
<dbReference type="InterPro" id="IPR002641">
    <property type="entry name" value="PNPLA_dom"/>
</dbReference>
<evidence type="ECO:0000259" key="3">
    <source>
        <dbReference type="PROSITE" id="PS51635"/>
    </source>
</evidence>
<dbReference type="Gene3D" id="3.40.1090.10">
    <property type="entry name" value="Cytosolic phospholipase A2 catalytic domain"/>
    <property type="match status" value="1"/>
</dbReference>
<dbReference type="InterPro" id="IPR016035">
    <property type="entry name" value="Acyl_Trfase/lysoPLipase"/>
</dbReference>
<protein>
    <recommendedName>
        <fullName evidence="3">PNPLA domain-containing protein</fullName>
    </recommendedName>
</protein>
<name>A0ABQ3GUW1_9GAMM</name>
<evidence type="ECO:0000256" key="1">
    <source>
        <dbReference type="ARBA" id="ARBA00023098"/>
    </source>
</evidence>
<reference evidence="5" key="1">
    <citation type="journal article" date="2019" name="Int. J. Syst. Evol. Microbiol.">
        <title>The Global Catalogue of Microorganisms (GCM) 10K type strain sequencing project: providing services to taxonomists for standard genome sequencing and annotation.</title>
        <authorList>
            <consortium name="The Broad Institute Genomics Platform"/>
            <consortium name="The Broad Institute Genome Sequencing Center for Infectious Disease"/>
            <person name="Wu L."/>
            <person name="Ma J."/>
        </authorList>
    </citation>
    <scope>NUCLEOTIDE SEQUENCE [LARGE SCALE GENOMIC DNA]</scope>
    <source>
        <strain evidence="5">KCTC 42280</strain>
    </source>
</reference>
<dbReference type="Proteomes" id="UP000610203">
    <property type="component" value="Unassembled WGS sequence"/>
</dbReference>
<proteinExistence type="predicted"/>
<evidence type="ECO:0000256" key="2">
    <source>
        <dbReference type="PROSITE-ProRule" id="PRU01161"/>
    </source>
</evidence>
<dbReference type="SUPFAM" id="SSF52151">
    <property type="entry name" value="FabD/lysophospholipase-like"/>
    <property type="match status" value="1"/>
</dbReference>
<comment type="caution">
    <text evidence="4">The sequence shown here is derived from an EMBL/GenBank/DDBJ whole genome shotgun (WGS) entry which is preliminary data.</text>
</comment>
<evidence type="ECO:0000313" key="4">
    <source>
        <dbReference type="EMBL" id="GHD37118.1"/>
    </source>
</evidence>
<gene>
    <name evidence="4" type="ORF">GCM10016272_24910</name>
</gene>
<dbReference type="RefSeq" id="WP_189586482.1">
    <property type="nucleotide sequence ID" value="NZ_BMZR01000007.1"/>
</dbReference>
<keyword evidence="5" id="KW-1185">Reference proteome</keyword>
<keyword evidence="1" id="KW-0443">Lipid metabolism</keyword>
<dbReference type="Pfam" id="PF01734">
    <property type="entry name" value="Patatin"/>
    <property type="match status" value="1"/>
</dbReference>
<evidence type="ECO:0000313" key="5">
    <source>
        <dbReference type="Proteomes" id="UP000610203"/>
    </source>
</evidence>
<dbReference type="PROSITE" id="PS51635">
    <property type="entry name" value="PNPLA"/>
    <property type="match status" value="1"/>
</dbReference>
<sequence>MNNKSVKPLNRKSSKPYERVQLFSGGGSRFGYYLGSYAALVAHDLTPDIIVGTCGGSLSAYLVNLAPDPKDLQELMCSRELYRVITAIRHVAPDEANKRLKIRYVTQALKRWRLSRQLSNRQKQQQADNYERLLDELQQLAMFRIDNEVQWLDELSRFSPKQNNNSFNAAAPEIAIIASRLYQAPNQTPNADKSVHNEFKLQELLFAPPRLAVSEHFDEMLNAPAHTFADGRIHQSVNVVKQWAFNSAVRASMADMYYLPPTPIDDLGWCLGGVINLTPIELACQLGQTVFAETKAGYDTYLASPAIQRVFGFDPNERLAQVHGYQPMETSSLVKSERNSRQLHWLPFADNGQQLAGQHVQKRFNIKQMTVELIHSDYDGFVQQMQAQWQYGYQRTVNYIQQHGL</sequence>
<accession>A0ABQ3GUW1</accession>
<feature type="domain" description="PNPLA" evidence="3">
    <location>
        <begin position="21"/>
        <end position="284"/>
    </location>
</feature>
<dbReference type="EMBL" id="BMZR01000007">
    <property type="protein sequence ID" value="GHD37118.1"/>
    <property type="molecule type" value="Genomic_DNA"/>
</dbReference>